<evidence type="ECO:0000256" key="2">
    <source>
        <dbReference type="ARBA" id="ARBA00001941"/>
    </source>
</evidence>
<dbReference type="AlphaFoldDB" id="A0A6M1SV76"/>
<keyword evidence="20" id="KW-1185">Reference proteome</keyword>
<evidence type="ECO:0000256" key="9">
    <source>
        <dbReference type="ARBA" id="ARBA00023052"/>
    </source>
</evidence>
<dbReference type="InterPro" id="IPR029061">
    <property type="entry name" value="THDP-binding"/>
</dbReference>
<evidence type="ECO:0000256" key="13">
    <source>
        <dbReference type="PIRSR" id="PIRSR605478-2"/>
    </source>
</evidence>
<comment type="cofactor">
    <cofactor evidence="2">
        <name>Co(2+)</name>
        <dbReference type="ChEBI" id="CHEBI:48828"/>
    </cofactor>
</comment>
<evidence type="ECO:0000256" key="8">
    <source>
        <dbReference type="ARBA" id="ARBA00022842"/>
    </source>
</evidence>
<comment type="catalytic activity">
    <reaction evidence="10 17">
        <text>D-sedoheptulose 7-phosphate + D-glyceraldehyde 3-phosphate = aldehydo-D-ribose 5-phosphate + D-xylulose 5-phosphate</text>
        <dbReference type="Rhea" id="RHEA:10508"/>
        <dbReference type="ChEBI" id="CHEBI:57483"/>
        <dbReference type="ChEBI" id="CHEBI:57737"/>
        <dbReference type="ChEBI" id="CHEBI:58273"/>
        <dbReference type="ChEBI" id="CHEBI:59776"/>
        <dbReference type="EC" id="2.2.1.1"/>
    </reaction>
</comment>
<feature type="binding site" evidence="14">
    <location>
        <position position="188"/>
    </location>
    <ligand>
        <name>thiamine diphosphate</name>
        <dbReference type="ChEBI" id="CHEBI:58937"/>
    </ligand>
</feature>
<dbReference type="SUPFAM" id="SSF52922">
    <property type="entry name" value="TK C-terminal domain-like"/>
    <property type="match status" value="1"/>
</dbReference>
<feature type="binding site" evidence="14">
    <location>
        <position position="438"/>
    </location>
    <ligand>
        <name>thiamine diphosphate</name>
        <dbReference type="ChEBI" id="CHEBI:58937"/>
    </ligand>
</feature>
<comment type="subunit">
    <text evidence="4 17">Homodimer.</text>
</comment>
<feature type="binding site" evidence="13">
    <location>
        <position position="29"/>
    </location>
    <ligand>
        <name>substrate</name>
    </ligand>
</feature>
<comment type="cofactor">
    <cofactor evidence="1">
        <name>Ca(2+)</name>
        <dbReference type="ChEBI" id="CHEBI:29108"/>
    </cofactor>
</comment>
<feature type="binding site" evidence="14">
    <location>
        <begin position="117"/>
        <end position="119"/>
    </location>
    <ligand>
        <name>thiamine diphosphate</name>
        <dbReference type="ChEBI" id="CHEBI:58937"/>
    </ligand>
</feature>
<evidence type="ECO:0000256" key="3">
    <source>
        <dbReference type="ARBA" id="ARBA00007131"/>
    </source>
</evidence>
<organism evidence="19 20">
    <name type="scientific">Halalkalibaculum roseum</name>
    <dbReference type="NCBI Taxonomy" id="2709311"/>
    <lineage>
        <taxon>Bacteria</taxon>
        <taxon>Pseudomonadati</taxon>
        <taxon>Balneolota</taxon>
        <taxon>Balneolia</taxon>
        <taxon>Balneolales</taxon>
        <taxon>Balneolaceae</taxon>
        <taxon>Halalkalibaculum</taxon>
    </lineage>
</organism>
<keyword evidence="7 15" id="KW-0479">Metal-binding</keyword>
<comment type="caution">
    <text evidence="19">The sequence shown here is derived from an EMBL/GenBank/DDBJ whole genome shotgun (WGS) entry which is preliminary data.</text>
</comment>
<dbReference type="FunFam" id="3.40.50.970:FF:000004">
    <property type="entry name" value="Transketolase"/>
    <property type="match status" value="1"/>
</dbReference>
<feature type="binding site" evidence="15">
    <location>
        <position position="190"/>
    </location>
    <ligand>
        <name>Mg(2+)</name>
        <dbReference type="ChEBI" id="CHEBI:18420"/>
    </ligand>
</feature>
<evidence type="ECO:0000256" key="14">
    <source>
        <dbReference type="PIRSR" id="PIRSR605478-3"/>
    </source>
</evidence>
<evidence type="ECO:0000256" key="15">
    <source>
        <dbReference type="PIRSR" id="PIRSR605478-4"/>
    </source>
</evidence>
<dbReference type="FunFam" id="3.40.50.920:FF:000003">
    <property type="entry name" value="Transketolase"/>
    <property type="match status" value="1"/>
</dbReference>
<dbReference type="PANTHER" id="PTHR43522">
    <property type="entry name" value="TRANSKETOLASE"/>
    <property type="match status" value="1"/>
</dbReference>
<comment type="function">
    <text evidence="17">Catalyzes the transfer of a two-carbon ketol group from a ketose donor to an aldose acceptor, via a covalent intermediate with the cofactor thiamine pyrophosphate.</text>
</comment>
<evidence type="ECO:0000313" key="20">
    <source>
        <dbReference type="Proteomes" id="UP000473278"/>
    </source>
</evidence>
<dbReference type="InterPro" id="IPR005478">
    <property type="entry name" value="Transketolase_bac-like"/>
</dbReference>
<dbReference type="InterPro" id="IPR009014">
    <property type="entry name" value="Transketo_C/PFOR_II"/>
</dbReference>
<dbReference type="Pfam" id="PF02779">
    <property type="entry name" value="Transket_pyr"/>
    <property type="match status" value="1"/>
</dbReference>
<name>A0A6M1SV76_9BACT</name>
<feature type="binding site" evidence="13">
    <location>
        <position position="470"/>
    </location>
    <ligand>
        <name>substrate</name>
    </ligand>
</feature>
<dbReference type="FunFam" id="3.40.50.970:FF:000003">
    <property type="entry name" value="Transketolase"/>
    <property type="match status" value="1"/>
</dbReference>
<dbReference type="InterPro" id="IPR005475">
    <property type="entry name" value="Transketolase-like_Pyr-bd"/>
</dbReference>
<evidence type="ECO:0000256" key="1">
    <source>
        <dbReference type="ARBA" id="ARBA00001913"/>
    </source>
</evidence>
<feature type="binding site" evidence="15">
    <location>
        <position position="158"/>
    </location>
    <ligand>
        <name>Mg(2+)</name>
        <dbReference type="ChEBI" id="CHEBI:18420"/>
    </ligand>
</feature>
<dbReference type="Pfam" id="PF00456">
    <property type="entry name" value="Transketolase_N"/>
    <property type="match status" value="1"/>
</dbReference>
<dbReference type="InterPro" id="IPR049557">
    <property type="entry name" value="Transketolase_CS"/>
</dbReference>
<comment type="cofactor">
    <cofactor evidence="14">
        <name>thiamine diphosphate</name>
        <dbReference type="ChEBI" id="CHEBI:58937"/>
    </cofactor>
    <text evidence="14">Binds 1 thiamine pyrophosphate per subunit. During the reaction, the substrate forms a covalent intermediate with the cofactor.</text>
</comment>
<dbReference type="InterPro" id="IPR020826">
    <property type="entry name" value="Transketolase_BS"/>
</dbReference>
<evidence type="ECO:0000256" key="11">
    <source>
        <dbReference type="NCBIfam" id="TIGR00232"/>
    </source>
</evidence>
<feature type="binding site" evidence="13">
    <location>
        <position position="358"/>
    </location>
    <ligand>
        <name>substrate</name>
    </ligand>
</feature>
<feature type="binding site" evidence="13">
    <location>
        <position position="462"/>
    </location>
    <ligand>
        <name>substrate</name>
    </ligand>
</feature>
<dbReference type="CDD" id="cd02012">
    <property type="entry name" value="TPP_TK"/>
    <property type="match status" value="1"/>
</dbReference>
<dbReference type="RefSeq" id="WP_165141433.1">
    <property type="nucleotide sequence ID" value="NZ_JAALLT010000003.1"/>
</dbReference>
<protein>
    <recommendedName>
        <fullName evidence="5 11">Transketolase</fullName>
        <ecNumber evidence="5 11">2.2.1.1</ecNumber>
    </recommendedName>
</protein>
<dbReference type="GO" id="GO:0004802">
    <property type="term" value="F:transketolase activity"/>
    <property type="evidence" value="ECO:0007669"/>
    <property type="project" value="UniProtKB-UniRule"/>
</dbReference>
<dbReference type="GO" id="GO:0009052">
    <property type="term" value="P:pentose-phosphate shunt, non-oxidative branch"/>
    <property type="evidence" value="ECO:0007669"/>
    <property type="project" value="UniProtKB-ARBA"/>
</dbReference>
<keyword evidence="9 14" id="KW-0786">Thiamine pyrophosphate</keyword>
<dbReference type="Gene3D" id="3.40.50.920">
    <property type="match status" value="1"/>
</dbReference>
<dbReference type="CDD" id="cd07033">
    <property type="entry name" value="TPP_PYR_DXS_TK_like"/>
    <property type="match status" value="1"/>
</dbReference>
<evidence type="ECO:0000256" key="10">
    <source>
        <dbReference type="ARBA" id="ARBA00049473"/>
    </source>
</evidence>
<dbReference type="PROSITE" id="PS00802">
    <property type="entry name" value="TRANSKETOLASE_2"/>
    <property type="match status" value="1"/>
</dbReference>
<dbReference type="EMBL" id="JAALLT010000003">
    <property type="protein sequence ID" value="NGP76732.1"/>
    <property type="molecule type" value="Genomic_DNA"/>
</dbReference>
<keyword evidence="17" id="KW-0106">Calcium</keyword>
<dbReference type="GO" id="GO:0005829">
    <property type="term" value="C:cytosol"/>
    <property type="evidence" value="ECO:0007669"/>
    <property type="project" value="TreeGrafter"/>
</dbReference>
<evidence type="ECO:0000256" key="7">
    <source>
        <dbReference type="ARBA" id="ARBA00022723"/>
    </source>
</evidence>
<evidence type="ECO:0000256" key="17">
    <source>
        <dbReference type="RuleBase" id="RU004996"/>
    </source>
</evidence>
<proteinExistence type="inferred from homology"/>
<feature type="binding site" evidence="15">
    <location>
        <position position="188"/>
    </location>
    <ligand>
        <name>Mg(2+)</name>
        <dbReference type="ChEBI" id="CHEBI:18420"/>
    </ligand>
</feature>
<feature type="binding site" evidence="13">
    <location>
        <position position="385"/>
    </location>
    <ligand>
        <name>substrate</name>
    </ligand>
</feature>
<keyword evidence="8 15" id="KW-0460">Magnesium</keyword>
<feature type="binding site" evidence="14">
    <location>
        <position position="69"/>
    </location>
    <ligand>
        <name>thiamine diphosphate</name>
        <dbReference type="ChEBI" id="CHEBI:58937"/>
    </ligand>
</feature>
<reference evidence="19 20" key="1">
    <citation type="submission" date="2020-02" db="EMBL/GenBank/DDBJ databases">
        <title>Balneolaceae bacterium YR4-1, complete genome.</title>
        <authorList>
            <person name="Li Y."/>
            <person name="Wu S."/>
        </authorList>
    </citation>
    <scope>NUCLEOTIDE SEQUENCE [LARGE SCALE GENOMIC DNA]</scope>
    <source>
        <strain evidence="19 20">YR4-1</strain>
    </source>
</reference>
<dbReference type="InterPro" id="IPR055152">
    <property type="entry name" value="Transketolase-like_C_2"/>
</dbReference>
<dbReference type="InterPro" id="IPR005474">
    <property type="entry name" value="Transketolase_N"/>
</dbReference>
<comment type="cofactor">
    <cofactor evidence="17">
        <name>Mg(2+)</name>
        <dbReference type="ChEBI" id="CHEBI:18420"/>
    </cofactor>
    <cofactor evidence="17">
        <name>Ca(2+)</name>
        <dbReference type="ChEBI" id="CHEBI:29108"/>
    </cofactor>
    <cofactor evidence="17">
        <name>Mn(2+)</name>
        <dbReference type="ChEBI" id="CHEBI:29035"/>
    </cofactor>
    <cofactor evidence="17">
        <name>Co(2+)</name>
        <dbReference type="ChEBI" id="CHEBI:48828"/>
    </cofactor>
    <text evidence="17">Binds 1 Mg(2+) ion per subunit. Can also utilize other divalent metal cations, such as Ca(2+), Mn(2+) and Co(2+).</text>
</comment>
<accession>A0A6M1SV76</accession>
<feature type="site" description="Important for catalytic activity" evidence="16">
    <location>
        <position position="263"/>
    </location>
</feature>
<evidence type="ECO:0000256" key="6">
    <source>
        <dbReference type="ARBA" id="ARBA00022679"/>
    </source>
</evidence>
<feature type="binding site" evidence="13">
    <location>
        <position position="263"/>
    </location>
    <ligand>
        <name>substrate</name>
    </ligand>
</feature>
<evidence type="ECO:0000256" key="4">
    <source>
        <dbReference type="ARBA" id="ARBA00011738"/>
    </source>
</evidence>
<evidence type="ECO:0000313" key="19">
    <source>
        <dbReference type="EMBL" id="NGP76732.1"/>
    </source>
</evidence>
<evidence type="ECO:0000259" key="18">
    <source>
        <dbReference type="SMART" id="SM00861"/>
    </source>
</evidence>
<dbReference type="GO" id="GO:0046872">
    <property type="term" value="F:metal ion binding"/>
    <property type="evidence" value="ECO:0007669"/>
    <property type="project" value="UniProtKB-KW"/>
</dbReference>
<dbReference type="EC" id="2.2.1.1" evidence="5 11"/>
<dbReference type="InterPro" id="IPR033247">
    <property type="entry name" value="Transketolase_fam"/>
</dbReference>
<comment type="cofactor">
    <cofactor evidence="15">
        <name>Mg(2+)</name>
        <dbReference type="ChEBI" id="CHEBI:18420"/>
    </cofactor>
    <text evidence="15">Binds 1 Mg(2+) ion per subunit. Can also utilize other divalent metal cations, such as Ca(2+), Mn(2+) and Co(2+).</text>
</comment>
<dbReference type="Proteomes" id="UP000473278">
    <property type="component" value="Unassembled WGS sequence"/>
</dbReference>
<evidence type="ECO:0000256" key="16">
    <source>
        <dbReference type="PIRSR" id="PIRSR605478-5"/>
    </source>
</evidence>
<gene>
    <name evidence="19" type="primary">tkt</name>
    <name evidence="19" type="ORF">G3570_08810</name>
</gene>
<dbReference type="PROSITE" id="PS00801">
    <property type="entry name" value="TRANSKETOLASE_1"/>
    <property type="match status" value="1"/>
</dbReference>
<feature type="active site" description="Proton donor" evidence="12">
    <location>
        <position position="412"/>
    </location>
</feature>
<feature type="binding site" evidence="14">
    <location>
        <position position="263"/>
    </location>
    <ligand>
        <name>thiamine diphosphate</name>
        <dbReference type="ChEBI" id="CHEBI:58937"/>
    </ligand>
</feature>
<dbReference type="Pfam" id="PF22613">
    <property type="entry name" value="Transketolase_C_1"/>
    <property type="match status" value="1"/>
</dbReference>
<dbReference type="SUPFAM" id="SSF52518">
    <property type="entry name" value="Thiamin diphosphate-binding fold (THDP-binding)"/>
    <property type="match status" value="2"/>
</dbReference>
<feature type="site" description="Important for catalytic activity" evidence="16">
    <location>
        <position position="29"/>
    </location>
</feature>
<dbReference type="NCBIfam" id="TIGR00232">
    <property type="entry name" value="tktlase_bact"/>
    <property type="match status" value="1"/>
</dbReference>
<feature type="domain" description="Transketolase-like pyrimidine-binding" evidence="18">
    <location>
        <begin position="355"/>
        <end position="526"/>
    </location>
</feature>
<sequence length="669" mass="73590">MSTQSLDELCVNTIRTLSMDAVQAAESGHPGMPMGMADAAYVLWTKFLKHDPSNPNWYDRDRFILSAGHGSMLLYSLLHLTGYELSLEELKNFRQWESKTPGHPEYGHTPGVETTTGPLGQGFATGVGMAMAERHLAAEYNTEEHLITDHYTYGIVSDGDLMEGISHEAASLAGHLKLGKIIYLYDANHISIDGNTDLTYTEDAAKRFESYNWHVLEVDGHDRSAVEEAIKKAQNVDSKPSIIICKTHIGFGSPNKQDSADSHGSPLGVEEVAKTKENLGWDPDKKFYIPEQVLSHFRKAVSKGKALSEEWKTKFDAFKNTNPEKAQEFENRTQRVFPSEFEKILPVFETSEKGIATRAASGKVINAIAGHIPAMLGGSADLTGSNKTWIDDATIFDAENYAGRNVHFGVREHAMGAALNGMALHGGIIPFGGTFLIFSDYCRPAIRIAALSHIPSIFVLTHDSIGLGEDGPTHQPIEHLASLRAMPNVQVLRPADANEVAWCWKAALEYEDGPSLLALTRQALPIFDRKENNAASHTGRGAYILSDSEGEVPDLILMATGSEVQLIMDAQEKLRSMDIDSRVVSMPSWELFEKQDQAYRNKVLPESVTARISIEAGSTFGWQKWVGSEGVAIGIDHFGASAPYEEIYEHFGLTSERIVKEAKGMLKLA</sequence>
<evidence type="ECO:0000256" key="12">
    <source>
        <dbReference type="PIRSR" id="PIRSR605478-1"/>
    </source>
</evidence>
<evidence type="ECO:0000256" key="5">
    <source>
        <dbReference type="ARBA" id="ARBA00013152"/>
    </source>
</evidence>
<dbReference type="Gene3D" id="3.40.50.970">
    <property type="match status" value="2"/>
</dbReference>
<feature type="binding site" evidence="13">
    <location>
        <position position="521"/>
    </location>
    <ligand>
        <name>substrate</name>
    </ligand>
</feature>
<comment type="similarity">
    <text evidence="3 17">Belongs to the transketolase family.</text>
</comment>
<keyword evidence="6 17" id="KW-0808">Transferase</keyword>
<dbReference type="SMART" id="SM00861">
    <property type="entry name" value="Transket_pyr"/>
    <property type="match status" value="1"/>
</dbReference>
<dbReference type="PANTHER" id="PTHR43522:SF2">
    <property type="entry name" value="TRANSKETOLASE 1-RELATED"/>
    <property type="match status" value="1"/>
</dbReference>
<feature type="binding site" evidence="14">
    <location>
        <position position="159"/>
    </location>
    <ligand>
        <name>thiamine diphosphate</name>
        <dbReference type="ChEBI" id="CHEBI:58937"/>
    </ligand>
</feature>
<feature type="binding site" evidence="13">
    <location>
        <position position="474"/>
    </location>
    <ligand>
        <name>substrate</name>
    </ligand>
</feature>